<protein>
    <submittedName>
        <fullName evidence="2">Uncharacterized protein</fullName>
    </submittedName>
</protein>
<dbReference type="EMBL" id="BGZK01000895">
    <property type="protein sequence ID" value="GBP64367.1"/>
    <property type="molecule type" value="Genomic_DNA"/>
</dbReference>
<gene>
    <name evidence="2" type="ORF">EVAR_14936_1</name>
</gene>
<dbReference type="AlphaFoldDB" id="A0A4C1XQ47"/>
<keyword evidence="1" id="KW-0472">Membrane</keyword>
<evidence type="ECO:0000313" key="2">
    <source>
        <dbReference type="EMBL" id="GBP64367.1"/>
    </source>
</evidence>
<organism evidence="2 3">
    <name type="scientific">Eumeta variegata</name>
    <name type="common">Bagworm moth</name>
    <name type="synonym">Eumeta japonica</name>
    <dbReference type="NCBI Taxonomy" id="151549"/>
    <lineage>
        <taxon>Eukaryota</taxon>
        <taxon>Metazoa</taxon>
        <taxon>Ecdysozoa</taxon>
        <taxon>Arthropoda</taxon>
        <taxon>Hexapoda</taxon>
        <taxon>Insecta</taxon>
        <taxon>Pterygota</taxon>
        <taxon>Neoptera</taxon>
        <taxon>Endopterygota</taxon>
        <taxon>Lepidoptera</taxon>
        <taxon>Glossata</taxon>
        <taxon>Ditrysia</taxon>
        <taxon>Tineoidea</taxon>
        <taxon>Psychidae</taxon>
        <taxon>Oiketicinae</taxon>
        <taxon>Eumeta</taxon>
    </lineage>
</organism>
<comment type="caution">
    <text evidence="2">The sequence shown here is derived from an EMBL/GenBank/DDBJ whole genome shotgun (WGS) entry which is preliminary data.</text>
</comment>
<keyword evidence="1" id="KW-1133">Transmembrane helix</keyword>
<feature type="transmembrane region" description="Helical" evidence="1">
    <location>
        <begin position="42"/>
        <end position="65"/>
    </location>
</feature>
<reference evidence="2 3" key="1">
    <citation type="journal article" date="2019" name="Commun. Biol.">
        <title>The bagworm genome reveals a unique fibroin gene that provides high tensile strength.</title>
        <authorList>
            <person name="Kono N."/>
            <person name="Nakamura H."/>
            <person name="Ohtoshi R."/>
            <person name="Tomita M."/>
            <person name="Numata K."/>
            <person name="Arakawa K."/>
        </authorList>
    </citation>
    <scope>NUCLEOTIDE SEQUENCE [LARGE SCALE GENOMIC DNA]</scope>
</reference>
<evidence type="ECO:0000256" key="1">
    <source>
        <dbReference type="SAM" id="Phobius"/>
    </source>
</evidence>
<dbReference type="Proteomes" id="UP000299102">
    <property type="component" value="Unassembled WGS sequence"/>
</dbReference>
<keyword evidence="1" id="KW-0812">Transmembrane</keyword>
<sequence>MRRPVRGAAREARRTARVFGSTHARRTSCVGPHRRRARPRRLAPEVFAMWFVLALAGDVVILVSWRPIPLCHAEACAAGRCRESTPVETTLLFVDIDSGSCRNGRRY</sequence>
<name>A0A4C1XQ47_EUMVA</name>
<accession>A0A4C1XQ47</accession>
<proteinExistence type="predicted"/>
<evidence type="ECO:0000313" key="3">
    <source>
        <dbReference type="Proteomes" id="UP000299102"/>
    </source>
</evidence>
<keyword evidence="3" id="KW-1185">Reference proteome</keyword>